<evidence type="ECO:0000256" key="1">
    <source>
        <dbReference type="ARBA" id="ARBA00000274"/>
    </source>
</evidence>
<keyword evidence="5" id="KW-1185">Reference proteome</keyword>
<organism evidence="4 5">
    <name type="scientific">Candidatus Marinarcus aquaticus</name>
    <dbReference type="NCBI Taxonomy" id="2044504"/>
    <lineage>
        <taxon>Bacteria</taxon>
        <taxon>Pseudomonadati</taxon>
        <taxon>Campylobacterota</taxon>
        <taxon>Epsilonproteobacteria</taxon>
        <taxon>Campylobacterales</taxon>
        <taxon>Arcobacteraceae</taxon>
        <taxon>Candidatus Marinarcus</taxon>
    </lineage>
</organism>
<dbReference type="GO" id="GO:0005829">
    <property type="term" value="C:cytosol"/>
    <property type="evidence" value="ECO:0007669"/>
    <property type="project" value="TreeGrafter"/>
</dbReference>
<dbReference type="OrthoDB" id="9801098at2"/>
<evidence type="ECO:0000256" key="3">
    <source>
        <dbReference type="RuleBase" id="RU363015"/>
    </source>
</evidence>
<dbReference type="Gene3D" id="3.40.50.450">
    <property type="match status" value="1"/>
</dbReference>
<dbReference type="AlphaFoldDB" id="A0A4Q0XU69"/>
<keyword evidence="3" id="KW-0378">Hydrolase</keyword>
<comment type="caution">
    <text evidence="4">The sequence shown here is derived from an EMBL/GenBank/DDBJ whole genome shotgun (WGS) entry which is preliminary data.</text>
</comment>
<dbReference type="EMBL" id="PDKN01000003">
    <property type="protein sequence ID" value="RXJ57961.1"/>
    <property type="molecule type" value="Genomic_DNA"/>
</dbReference>
<dbReference type="InterPro" id="IPR005269">
    <property type="entry name" value="LOG"/>
</dbReference>
<proteinExistence type="inferred from homology"/>
<sequence>MNIAIYCGSSLGDHENFSNATKQLANEIAQRSMSIVYGGSSQGLMGIISNEALRLGVSVTGVIPYSLIEKEIENRAITHTHRVQSMSERKNKMEELADAFIALPGGYGTFDEIFEVLSELQLGKHNKPCAFYNINGYYDKLMEFLYACVDNGFMKKRFVDMIIVSENPKILIDGLQAFQPIKSKWE</sequence>
<protein>
    <recommendedName>
        <fullName evidence="3">Cytokinin riboside 5'-monophosphate phosphoribohydrolase</fullName>
        <ecNumber evidence="3">3.2.2.n1</ecNumber>
    </recommendedName>
</protein>
<evidence type="ECO:0000313" key="4">
    <source>
        <dbReference type="EMBL" id="RXJ57961.1"/>
    </source>
</evidence>
<dbReference type="PANTHER" id="PTHR31223">
    <property type="entry name" value="LOG FAMILY PROTEIN YJL055W"/>
    <property type="match status" value="1"/>
</dbReference>
<dbReference type="Pfam" id="PF03641">
    <property type="entry name" value="Lysine_decarbox"/>
    <property type="match status" value="1"/>
</dbReference>
<name>A0A4Q0XU69_9BACT</name>
<dbReference type="Proteomes" id="UP000290657">
    <property type="component" value="Unassembled WGS sequence"/>
</dbReference>
<dbReference type="SUPFAM" id="SSF102405">
    <property type="entry name" value="MCP/YpsA-like"/>
    <property type="match status" value="1"/>
</dbReference>
<dbReference type="NCBIfam" id="TIGR00730">
    <property type="entry name" value="Rossman fold protein, TIGR00730 family"/>
    <property type="match status" value="1"/>
</dbReference>
<comment type="catalytic activity">
    <reaction evidence="1">
        <text>AMP + H2O = D-ribose 5-phosphate + adenine</text>
        <dbReference type="Rhea" id="RHEA:20129"/>
        <dbReference type="ChEBI" id="CHEBI:15377"/>
        <dbReference type="ChEBI" id="CHEBI:16708"/>
        <dbReference type="ChEBI" id="CHEBI:78346"/>
        <dbReference type="ChEBI" id="CHEBI:456215"/>
        <dbReference type="EC" id="3.2.2.4"/>
    </reaction>
</comment>
<evidence type="ECO:0000313" key="5">
    <source>
        <dbReference type="Proteomes" id="UP000290657"/>
    </source>
</evidence>
<reference evidence="4 5" key="1">
    <citation type="submission" date="2017-10" db="EMBL/GenBank/DDBJ databases">
        <title>Genomics of the genus Arcobacter.</title>
        <authorList>
            <person name="Perez-Cataluna A."/>
            <person name="Figueras M.J."/>
        </authorList>
    </citation>
    <scope>NUCLEOTIDE SEQUENCE [LARGE SCALE GENOMIC DNA]</scope>
    <source>
        <strain evidence="4 5">CECT 8987</strain>
    </source>
</reference>
<accession>A0A4Q0XU69</accession>
<gene>
    <name evidence="4" type="ORF">CRV04_05495</name>
</gene>
<comment type="similarity">
    <text evidence="2 3">Belongs to the LOG family.</text>
</comment>
<dbReference type="InterPro" id="IPR031100">
    <property type="entry name" value="LOG_fam"/>
</dbReference>
<keyword evidence="3" id="KW-0203">Cytokinin biosynthesis</keyword>
<dbReference type="EC" id="3.2.2.n1" evidence="3"/>
<dbReference type="GO" id="GO:0008714">
    <property type="term" value="F:AMP nucleosidase activity"/>
    <property type="evidence" value="ECO:0007669"/>
    <property type="project" value="UniProtKB-EC"/>
</dbReference>
<dbReference type="GO" id="GO:0009691">
    <property type="term" value="P:cytokinin biosynthetic process"/>
    <property type="evidence" value="ECO:0007669"/>
    <property type="project" value="UniProtKB-UniRule"/>
</dbReference>
<evidence type="ECO:0000256" key="2">
    <source>
        <dbReference type="ARBA" id="ARBA00006763"/>
    </source>
</evidence>
<dbReference type="PANTHER" id="PTHR31223:SF70">
    <property type="entry name" value="LOG FAMILY PROTEIN YJL055W"/>
    <property type="match status" value="1"/>
</dbReference>
<dbReference type="RefSeq" id="WP_128995824.1">
    <property type="nucleotide sequence ID" value="NZ_PDKN01000003.1"/>
</dbReference>